<dbReference type="PANTHER" id="PTHR43798">
    <property type="entry name" value="MONOACYLGLYCEROL LIPASE"/>
    <property type="match status" value="1"/>
</dbReference>
<keyword evidence="1 3" id="KW-0378">Hydrolase</keyword>
<dbReference type="InterPro" id="IPR050266">
    <property type="entry name" value="AB_hydrolase_sf"/>
</dbReference>
<accession>A0ABP5D4Q0</accession>
<dbReference type="SUPFAM" id="SSF53474">
    <property type="entry name" value="alpha/beta-Hydrolases"/>
    <property type="match status" value="1"/>
</dbReference>
<name>A0ABP5D4Q0_9MICO</name>
<protein>
    <submittedName>
        <fullName evidence="3">Alpha/beta hydrolase</fullName>
    </submittedName>
</protein>
<dbReference type="InterPro" id="IPR000073">
    <property type="entry name" value="AB_hydrolase_1"/>
</dbReference>
<feature type="domain" description="AB hydrolase-1" evidence="2">
    <location>
        <begin position="21"/>
        <end position="250"/>
    </location>
</feature>
<dbReference type="RefSeq" id="WP_344059558.1">
    <property type="nucleotide sequence ID" value="NZ_BAAAPU010000004.1"/>
</dbReference>
<comment type="caution">
    <text evidence="3">The sequence shown here is derived from an EMBL/GenBank/DDBJ whole genome shotgun (WGS) entry which is preliminary data.</text>
</comment>
<dbReference type="PRINTS" id="PR00111">
    <property type="entry name" value="ABHYDROLASE"/>
</dbReference>
<dbReference type="Pfam" id="PF00561">
    <property type="entry name" value="Abhydrolase_1"/>
    <property type="match status" value="1"/>
</dbReference>
<dbReference type="Proteomes" id="UP001500013">
    <property type="component" value="Unassembled WGS sequence"/>
</dbReference>
<dbReference type="InterPro" id="IPR029058">
    <property type="entry name" value="AB_hydrolase_fold"/>
</dbReference>
<evidence type="ECO:0000259" key="2">
    <source>
        <dbReference type="Pfam" id="PF00561"/>
    </source>
</evidence>
<dbReference type="Gene3D" id="3.40.50.1820">
    <property type="entry name" value="alpha/beta hydrolase"/>
    <property type="match status" value="1"/>
</dbReference>
<dbReference type="EMBL" id="BAAAPU010000004">
    <property type="protein sequence ID" value="GAA1973815.1"/>
    <property type="molecule type" value="Genomic_DNA"/>
</dbReference>
<proteinExistence type="predicted"/>
<keyword evidence="4" id="KW-1185">Reference proteome</keyword>
<gene>
    <name evidence="3" type="ORF">GCM10009817_12470</name>
</gene>
<evidence type="ECO:0000313" key="4">
    <source>
        <dbReference type="Proteomes" id="UP001500013"/>
    </source>
</evidence>
<dbReference type="PANTHER" id="PTHR43798:SF31">
    <property type="entry name" value="AB HYDROLASE SUPERFAMILY PROTEIN YCLE"/>
    <property type="match status" value="1"/>
</dbReference>
<reference evidence="4" key="1">
    <citation type="journal article" date="2019" name="Int. J. Syst. Evol. Microbiol.">
        <title>The Global Catalogue of Microorganisms (GCM) 10K type strain sequencing project: providing services to taxonomists for standard genome sequencing and annotation.</title>
        <authorList>
            <consortium name="The Broad Institute Genomics Platform"/>
            <consortium name="The Broad Institute Genome Sequencing Center for Infectious Disease"/>
            <person name="Wu L."/>
            <person name="Ma J."/>
        </authorList>
    </citation>
    <scope>NUCLEOTIDE SEQUENCE [LARGE SCALE GENOMIC DNA]</scope>
    <source>
        <strain evidence="4">JCM 15628</strain>
    </source>
</reference>
<evidence type="ECO:0000256" key="1">
    <source>
        <dbReference type="ARBA" id="ARBA00022801"/>
    </source>
</evidence>
<dbReference type="GO" id="GO:0016787">
    <property type="term" value="F:hydrolase activity"/>
    <property type="evidence" value="ECO:0007669"/>
    <property type="project" value="UniProtKB-KW"/>
</dbReference>
<organism evidence="3 4">
    <name type="scientific">Terrabacter lapilli</name>
    <dbReference type="NCBI Taxonomy" id="436231"/>
    <lineage>
        <taxon>Bacteria</taxon>
        <taxon>Bacillati</taxon>
        <taxon>Actinomycetota</taxon>
        <taxon>Actinomycetes</taxon>
        <taxon>Micrococcales</taxon>
        <taxon>Intrasporangiaceae</taxon>
        <taxon>Terrabacter</taxon>
    </lineage>
</organism>
<evidence type="ECO:0000313" key="3">
    <source>
        <dbReference type="EMBL" id="GAA1973815.1"/>
    </source>
</evidence>
<sequence>MHRLDLDHGHVTYTDTGEGDLVLLLHGGGVDHRMWHDQVDVLAAHRRVVVPDLRGHGEASTLDAPGRHCDDVAALVRHLNAGPAVLVGLSMGGGAATDTALEHPDVVRAIVVSGTATSVPTFTDPWVLGILQEWQRAIVERDAAAYVEASLAFCAGPTRTLDEVAGDTVQRCRQMLTDTLTRHASPDAFLPEPVHDAEVRLGEIEVPVLALCGDLDSPDHRDMGRRLAAGVRDGRYAEVPGAAHYPNMEQPQLWDAAVQAFLEEVLVPTR</sequence>